<keyword evidence="3" id="KW-0216">Detoxification</keyword>
<keyword evidence="11" id="KW-1185">Reference proteome</keyword>
<dbReference type="SUPFAM" id="SSF51412">
    <property type="entry name" value="Inosine monophosphate dehydrogenase (IMPDH)"/>
    <property type="match status" value="1"/>
</dbReference>
<dbReference type="Pfam" id="PF03060">
    <property type="entry name" value="NMO"/>
    <property type="match status" value="1"/>
</dbReference>
<evidence type="ECO:0000256" key="3">
    <source>
        <dbReference type="ARBA" id="ARBA00022575"/>
    </source>
</evidence>
<gene>
    <name evidence="10" type="ORF">HCJ92_23905</name>
</gene>
<dbReference type="PANTHER" id="PTHR42747">
    <property type="entry name" value="NITRONATE MONOOXYGENASE-RELATED"/>
    <property type="match status" value="1"/>
</dbReference>
<dbReference type="Gene3D" id="3.20.20.70">
    <property type="entry name" value="Aldolase class I"/>
    <property type="match status" value="1"/>
</dbReference>
<keyword evidence="4" id="KW-0285">Flavoprotein</keyword>
<reference evidence="10 11" key="1">
    <citation type="submission" date="2020-03" db="EMBL/GenBank/DDBJ databases">
        <title>Draft genome of Streptomyces sp. ventii, isolated from the Axial Seamount in the Pacific Ocean, and resequencing of the two type strains Streptomyces lonarensis strain NCL 716 and Streptomyces bohaiensis strain 11A07.</title>
        <authorList>
            <person name="Loughran R.M."/>
            <person name="Pfannmuller K.M."/>
            <person name="Wasson B.J."/>
            <person name="Deadmond M.C."/>
            <person name="Paddock B.E."/>
            <person name="Koyack M.J."/>
            <person name="Gallegos D.A."/>
            <person name="Mitchell E.A."/>
            <person name="Ushijima B."/>
            <person name="Saw J.H."/>
            <person name="Mcphail K.L."/>
            <person name="Videau P."/>
        </authorList>
    </citation>
    <scope>NUCLEOTIDE SEQUENCE [LARGE SCALE GENOMIC DNA]</scope>
    <source>
        <strain evidence="11">5675061</strain>
    </source>
</reference>
<evidence type="ECO:0000256" key="6">
    <source>
        <dbReference type="ARBA" id="ARBA00023002"/>
    </source>
</evidence>
<evidence type="ECO:0000256" key="8">
    <source>
        <dbReference type="ARBA" id="ARBA00031155"/>
    </source>
</evidence>
<sequence length="346" mass="35146">MVRMVTIEGVAPVVQAPMAGGVATPELVAAVCDAGGTGFLAGGYLTAEALAERIAAVRARVRSAYGVNLFVPGERAADESVAAYREVLAPRAARFGVKLRTGDLYERDDWEAKVRLLVAEPVPIVSFTFGLPPAGDLAALRAAGSTLIATVTSVPEAVAAAEAGVDALCVQGPEAGGHRATFRVQDTPGELPLPRLVGAVLRAVRKPVIAAGGLRDGRDVAAVLRAGAVAGQSGTAFLLTDEAGTSATHRTALSDDRFAETVVTRAFSGRPARGLRNAFVDAHGAEAPPAYPQVHHLTAPLRAAAARAGEPDSVSLWAGTGFRAARSGPAAAVTRALLDGAGGTAG</sequence>
<keyword evidence="6" id="KW-0560">Oxidoreductase</keyword>
<dbReference type="PANTHER" id="PTHR42747:SF3">
    <property type="entry name" value="NITRONATE MONOOXYGENASE-RELATED"/>
    <property type="match status" value="1"/>
</dbReference>
<dbReference type="InterPro" id="IPR013785">
    <property type="entry name" value="Aldolase_TIM"/>
</dbReference>
<proteinExistence type="inferred from homology"/>
<comment type="cofactor">
    <cofactor evidence="1">
        <name>FMN</name>
        <dbReference type="ChEBI" id="CHEBI:58210"/>
    </cofactor>
</comment>
<accession>A0ABX1AW36</accession>
<dbReference type="CDD" id="cd04730">
    <property type="entry name" value="NPD_like"/>
    <property type="match status" value="1"/>
</dbReference>
<evidence type="ECO:0000313" key="10">
    <source>
        <dbReference type="EMBL" id="NJP69240.1"/>
    </source>
</evidence>
<keyword evidence="7 10" id="KW-0503">Monooxygenase</keyword>
<evidence type="ECO:0000256" key="7">
    <source>
        <dbReference type="ARBA" id="ARBA00023033"/>
    </source>
</evidence>
<comment type="similarity">
    <text evidence="2">Belongs to the nitronate monooxygenase family. NMO class I subfamily.</text>
</comment>
<name>A0ABX1AW36_9ACTN</name>
<protein>
    <recommendedName>
        <fullName evidence="8">Propionate 3-nitronate monooxygenase</fullName>
    </recommendedName>
</protein>
<dbReference type="InterPro" id="IPR004136">
    <property type="entry name" value="NMO"/>
</dbReference>
<dbReference type="Proteomes" id="UP000746503">
    <property type="component" value="Unassembled WGS sequence"/>
</dbReference>
<organism evidence="10 11">
    <name type="scientific">Streptomyces spiramenti</name>
    <dbReference type="NCBI Taxonomy" id="2720606"/>
    <lineage>
        <taxon>Bacteria</taxon>
        <taxon>Bacillati</taxon>
        <taxon>Actinomycetota</taxon>
        <taxon>Actinomycetes</taxon>
        <taxon>Kitasatosporales</taxon>
        <taxon>Streptomycetaceae</taxon>
        <taxon>Streptomyces</taxon>
    </lineage>
</organism>
<evidence type="ECO:0000256" key="4">
    <source>
        <dbReference type="ARBA" id="ARBA00022630"/>
    </source>
</evidence>
<evidence type="ECO:0000256" key="5">
    <source>
        <dbReference type="ARBA" id="ARBA00022643"/>
    </source>
</evidence>
<dbReference type="EMBL" id="JAAVJB010000431">
    <property type="protein sequence ID" value="NJP69240.1"/>
    <property type="molecule type" value="Genomic_DNA"/>
</dbReference>
<comment type="caution">
    <text evidence="10">The sequence shown here is derived from an EMBL/GenBank/DDBJ whole genome shotgun (WGS) entry which is preliminary data.</text>
</comment>
<evidence type="ECO:0000256" key="1">
    <source>
        <dbReference type="ARBA" id="ARBA00001917"/>
    </source>
</evidence>
<evidence type="ECO:0000313" key="11">
    <source>
        <dbReference type="Proteomes" id="UP000746503"/>
    </source>
</evidence>
<dbReference type="GO" id="GO:0004497">
    <property type="term" value="F:monooxygenase activity"/>
    <property type="evidence" value="ECO:0007669"/>
    <property type="project" value="UniProtKB-KW"/>
</dbReference>
<evidence type="ECO:0000256" key="9">
    <source>
        <dbReference type="ARBA" id="ARBA00049401"/>
    </source>
</evidence>
<keyword evidence="5" id="KW-0288">FMN</keyword>
<evidence type="ECO:0000256" key="2">
    <source>
        <dbReference type="ARBA" id="ARBA00009881"/>
    </source>
</evidence>
<comment type="catalytic activity">
    <reaction evidence="9">
        <text>3 propionate 3-nitronate + 3 O2 + H2O = 3 3-oxopropanoate + 2 nitrate + nitrite + H2O2 + 3 H(+)</text>
        <dbReference type="Rhea" id="RHEA:57332"/>
        <dbReference type="ChEBI" id="CHEBI:15377"/>
        <dbReference type="ChEBI" id="CHEBI:15378"/>
        <dbReference type="ChEBI" id="CHEBI:15379"/>
        <dbReference type="ChEBI" id="CHEBI:16240"/>
        <dbReference type="ChEBI" id="CHEBI:16301"/>
        <dbReference type="ChEBI" id="CHEBI:17632"/>
        <dbReference type="ChEBI" id="CHEBI:33190"/>
        <dbReference type="ChEBI" id="CHEBI:136067"/>
    </reaction>
</comment>